<dbReference type="Proteomes" id="UP000290189">
    <property type="component" value="Unassembled WGS sequence"/>
</dbReference>
<gene>
    <name evidence="1" type="ORF">PLBR_LOCUS6240</name>
</gene>
<geneLocation type="mitochondrion" evidence="1"/>
<keyword evidence="1" id="KW-0496">Mitochondrion</keyword>
<accession>A0A3P3YFW4</accession>
<dbReference type="AlphaFoldDB" id="A0A3P3YFW4"/>
<reference evidence="1 2" key="1">
    <citation type="submission" date="2018-03" db="EMBL/GenBank/DDBJ databases">
        <authorList>
            <person name="Fogelqvist J."/>
        </authorList>
    </citation>
    <scope>NUCLEOTIDE SEQUENCE [LARGE SCALE GENOMIC DNA]</scope>
</reference>
<evidence type="ECO:0000313" key="2">
    <source>
        <dbReference type="Proteomes" id="UP000290189"/>
    </source>
</evidence>
<proteinExistence type="predicted"/>
<dbReference type="EMBL" id="OVEO01000011">
    <property type="protein sequence ID" value="SPQ99025.1"/>
    <property type="molecule type" value="Genomic_DNA"/>
</dbReference>
<evidence type="ECO:0000313" key="1">
    <source>
        <dbReference type="EMBL" id="SPQ99025.1"/>
    </source>
</evidence>
<name>A0A3P3YFW4_PLABS</name>
<organism evidence="1 2">
    <name type="scientific">Plasmodiophora brassicae</name>
    <name type="common">Clubroot disease agent</name>
    <dbReference type="NCBI Taxonomy" id="37360"/>
    <lineage>
        <taxon>Eukaryota</taxon>
        <taxon>Sar</taxon>
        <taxon>Rhizaria</taxon>
        <taxon>Endomyxa</taxon>
        <taxon>Phytomyxea</taxon>
        <taxon>Plasmodiophorida</taxon>
        <taxon>Plasmodiophoridae</taxon>
        <taxon>Plasmodiophora</taxon>
    </lineage>
</organism>
<protein>
    <submittedName>
        <fullName evidence="1">Uncharacterized protein</fullName>
    </submittedName>
</protein>
<sequence>MQLRNVVPQWRVLNRGLATRGLATAKRDPTESQGARRARLAAAQAAVKEEARRRKMDELHAEIHWRVDAKLREIGVNPKKIWNLEYLTNPEAVTLMVCSEVLEKDLTQYEDGGEHYDPEMPVPEASAEDEVLDYIQKETGLYTEDPAITEGIRHIIRYRGLDKMSRQKIYDMTYGFADDELLKTAIDDTKRKFRCMIRNDVFIVPDVQHAAIVDRVWNTPEFQCMREIVTEAAGMAGVRDRDVLDEINLVASKFNVHTWNRDDPSFQAAVAGLRTRFKHRSGVLTDVEMQYNRDFDTLYNILLDRANLEDCCNFEAIDKEIQRRTRKMLFDANLDLDAVPTEDIARNVEFLVRMFDRFQTVSPKQHVPRVTKRPHGMPLGWPDSWQDDRFRSGRFIKPTTYQFWIARRRAYRERIRMLARVARRRRSMTPISSDAQWVPLSTGTIPSIAVKIPARCAHARQSSTYSRVRSLLTSLSNPKRIAATWGSDIVDKPVMATGDKGERNNQ</sequence>